<keyword evidence="2" id="KW-0378">Hydrolase</keyword>
<reference evidence="2" key="1">
    <citation type="journal article" date="2014" name="PLoS ONE">
        <title>Transcriptome-Based Identification of ABC Transporters in the Western Tarnished Plant Bug Lygus hesperus.</title>
        <authorList>
            <person name="Hull J.J."/>
            <person name="Chaney K."/>
            <person name="Geib S.M."/>
            <person name="Fabrick J.A."/>
            <person name="Brent C.S."/>
            <person name="Walsh D."/>
            <person name="Lavine L.C."/>
        </authorList>
    </citation>
    <scope>NUCLEOTIDE SEQUENCE</scope>
</reference>
<reference evidence="2" key="2">
    <citation type="submission" date="2014-07" db="EMBL/GenBank/DDBJ databases">
        <authorList>
            <person name="Hull J."/>
        </authorList>
    </citation>
    <scope>NUCLEOTIDE SEQUENCE</scope>
</reference>
<evidence type="ECO:0000256" key="1">
    <source>
        <dbReference type="SAM" id="MobiDB-lite"/>
    </source>
</evidence>
<feature type="region of interest" description="Disordered" evidence="1">
    <location>
        <begin position="122"/>
        <end position="187"/>
    </location>
</feature>
<proteinExistence type="predicted"/>
<dbReference type="EMBL" id="GDHC01015528">
    <property type="protein sequence ID" value="JAQ03101.1"/>
    <property type="molecule type" value="Transcribed_RNA"/>
</dbReference>
<evidence type="ECO:0000313" key="3">
    <source>
        <dbReference type="EMBL" id="JAQ03101.1"/>
    </source>
</evidence>
<evidence type="ECO:0000313" key="2">
    <source>
        <dbReference type="EMBL" id="JAF99598.1"/>
    </source>
</evidence>
<dbReference type="GO" id="GO:0016787">
    <property type="term" value="F:hydrolase activity"/>
    <property type="evidence" value="ECO:0007669"/>
    <property type="project" value="UniProtKB-KW"/>
</dbReference>
<name>A0A0A9VV99_LYGHE</name>
<sequence length="187" mass="21430">MESQVRGYSFCREKFVEMCTPEKIRVKFGQLKYEWQHLLSKLKHRDPQKYKELVALDVNAVEPHPIFQLVEDDSPEDWEITESTVGRTRVVRLRTTKRIKLSNTSRQEEMVVVEATSDDTNKESVTVSATSEETKIDSSGGNTVSTTETLTYTKTVTKTDDVEEGSADNHRRRRRGAVTNVKRIHGP</sequence>
<organism evidence="2">
    <name type="scientific">Lygus hesperus</name>
    <name type="common">Western plant bug</name>
    <dbReference type="NCBI Taxonomy" id="30085"/>
    <lineage>
        <taxon>Eukaryota</taxon>
        <taxon>Metazoa</taxon>
        <taxon>Ecdysozoa</taxon>
        <taxon>Arthropoda</taxon>
        <taxon>Hexapoda</taxon>
        <taxon>Insecta</taxon>
        <taxon>Pterygota</taxon>
        <taxon>Neoptera</taxon>
        <taxon>Paraneoptera</taxon>
        <taxon>Hemiptera</taxon>
        <taxon>Heteroptera</taxon>
        <taxon>Panheteroptera</taxon>
        <taxon>Cimicomorpha</taxon>
        <taxon>Miridae</taxon>
        <taxon>Mirini</taxon>
        <taxon>Lygus</taxon>
    </lineage>
</organism>
<dbReference type="EMBL" id="GBHO01044005">
    <property type="protein sequence ID" value="JAF99598.1"/>
    <property type="molecule type" value="Transcribed_RNA"/>
</dbReference>
<feature type="compositionally biased region" description="Basic residues" evidence="1">
    <location>
        <begin position="170"/>
        <end position="187"/>
    </location>
</feature>
<protein>
    <submittedName>
        <fullName evidence="2">Ubiquitin carboxyl-terminal hydrolase isozyme L5</fullName>
    </submittedName>
</protein>
<feature type="compositionally biased region" description="Polar residues" evidence="1">
    <location>
        <begin position="123"/>
        <end position="142"/>
    </location>
</feature>
<accession>A0A0A9VV99</accession>
<feature type="compositionally biased region" description="Low complexity" evidence="1">
    <location>
        <begin position="143"/>
        <end position="156"/>
    </location>
</feature>
<reference evidence="3" key="3">
    <citation type="journal article" date="2016" name="Gigascience">
        <title>De novo construction of an expanded transcriptome assembly for the western tarnished plant bug, Lygus hesperus.</title>
        <authorList>
            <person name="Tassone E.E."/>
            <person name="Geib S.M."/>
            <person name="Hall B."/>
            <person name="Fabrick J.A."/>
            <person name="Brent C.S."/>
            <person name="Hull J.J."/>
        </authorList>
    </citation>
    <scope>NUCLEOTIDE SEQUENCE</scope>
</reference>
<dbReference type="AlphaFoldDB" id="A0A0A9VV99"/>
<gene>
    <name evidence="2" type="primary">uch2</name>
    <name evidence="2" type="ORF">CM83_3502</name>
    <name evidence="3" type="ORF">g.4366</name>
</gene>